<reference evidence="2" key="2">
    <citation type="submission" date="2021-04" db="EMBL/GenBank/DDBJ databases">
        <authorList>
            <person name="Gilroy R."/>
        </authorList>
    </citation>
    <scope>NUCLEOTIDE SEQUENCE</scope>
    <source>
        <strain evidence="2">1719</strain>
    </source>
</reference>
<name>A0A9D2AY52_9SPHI</name>
<dbReference type="Proteomes" id="UP000824156">
    <property type="component" value="Unassembled WGS sequence"/>
</dbReference>
<evidence type="ECO:0008006" key="4">
    <source>
        <dbReference type="Google" id="ProtNLM"/>
    </source>
</evidence>
<proteinExistence type="predicted"/>
<gene>
    <name evidence="2" type="ORF">H9853_00230</name>
</gene>
<reference evidence="2" key="1">
    <citation type="journal article" date="2021" name="PeerJ">
        <title>Extensive microbial diversity within the chicken gut microbiome revealed by metagenomics and culture.</title>
        <authorList>
            <person name="Gilroy R."/>
            <person name="Ravi A."/>
            <person name="Getino M."/>
            <person name="Pursley I."/>
            <person name="Horton D.L."/>
            <person name="Alikhan N.F."/>
            <person name="Baker D."/>
            <person name="Gharbi K."/>
            <person name="Hall N."/>
            <person name="Watson M."/>
            <person name="Adriaenssens E.M."/>
            <person name="Foster-Nyarko E."/>
            <person name="Jarju S."/>
            <person name="Secka A."/>
            <person name="Antonio M."/>
            <person name="Oren A."/>
            <person name="Chaudhuri R.R."/>
            <person name="La Ragione R."/>
            <person name="Hildebrand F."/>
            <person name="Pallen M.J."/>
        </authorList>
    </citation>
    <scope>NUCLEOTIDE SEQUENCE</scope>
    <source>
        <strain evidence="2">1719</strain>
    </source>
</reference>
<evidence type="ECO:0000256" key="1">
    <source>
        <dbReference type="SAM" id="MobiDB-lite"/>
    </source>
</evidence>
<evidence type="ECO:0000313" key="2">
    <source>
        <dbReference type="EMBL" id="HIX53426.1"/>
    </source>
</evidence>
<accession>A0A9D2AY52</accession>
<protein>
    <recommendedName>
        <fullName evidence="4">Thioredoxin domain-containing protein</fullName>
    </recommendedName>
</protein>
<dbReference type="EMBL" id="DXEZ01000004">
    <property type="protein sequence ID" value="HIX53426.1"/>
    <property type="molecule type" value="Genomic_DNA"/>
</dbReference>
<organism evidence="2 3">
    <name type="scientific">Candidatus Sphingobacterium stercoripullorum</name>
    <dbReference type="NCBI Taxonomy" id="2838759"/>
    <lineage>
        <taxon>Bacteria</taxon>
        <taxon>Pseudomonadati</taxon>
        <taxon>Bacteroidota</taxon>
        <taxon>Sphingobacteriia</taxon>
        <taxon>Sphingobacteriales</taxon>
        <taxon>Sphingobacteriaceae</taxon>
        <taxon>Sphingobacterium</taxon>
    </lineage>
</organism>
<comment type="caution">
    <text evidence="2">The sequence shown here is derived from an EMBL/GenBank/DDBJ whole genome shotgun (WGS) entry which is preliminary data.</text>
</comment>
<dbReference type="AlphaFoldDB" id="A0A9D2AY52"/>
<evidence type="ECO:0000313" key="3">
    <source>
        <dbReference type="Proteomes" id="UP000824156"/>
    </source>
</evidence>
<sequence length="210" mass="24029">MSLLHTDNPVALKHLIEETVFVTKESQVHSSEIEESIDPALENTDPENTVVLEEPKKEIKAEEMQNPAGTPEVSEPGKSNELFTYQGRRDSKVLFIIYNKEHPYFSPDAFVAFEKTLSALQIAIDSVTLLNLAHPENPVEFKKIMEFFAPEKITLFGVDPEELFNIKIAPNAYMKGRVATVFNTYSFEEMFDNVEKKKLFWGEFKTFMLS</sequence>
<feature type="region of interest" description="Disordered" evidence="1">
    <location>
        <begin position="58"/>
        <end position="80"/>
    </location>
</feature>